<reference evidence="1" key="2">
    <citation type="submission" date="2020-08" db="EMBL/GenBank/DDBJ databases">
        <authorList>
            <person name="Lai Q."/>
        </authorList>
    </citation>
    <scope>NUCLEOTIDE SEQUENCE</scope>
    <source>
        <strain evidence="1">S27-2</strain>
    </source>
</reference>
<gene>
    <name evidence="1" type="ORF">H8B19_11300</name>
</gene>
<sequence>MIYISTDDKQLELTGYCQKWLAYLADGHFEDADKLIDHPNCYGVKWGEEELKSAVREYFNREGEVSFQNVDITNCYPEFLESSDGSLLFGFYLPANEEVTDLTVQFEFKPSGRKQYLATINDVHVL</sequence>
<organism evidence="1 2">
    <name type="scientific">Neptunicella marina</name>
    <dbReference type="NCBI Taxonomy" id="2125989"/>
    <lineage>
        <taxon>Bacteria</taxon>
        <taxon>Pseudomonadati</taxon>
        <taxon>Pseudomonadota</taxon>
        <taxon>Gammaproteobacteria</taxon>
        <taxon>Alteromonadales</taxon>
        <taxon>Alteromonadaceae</taxon>
        <taxon>Neptunicella</taxon>
    </lineage>
</organism>
<accession>A0A8J6LZ61</accession>
<name>A0A8J6LZ61_9ALTE</name>
<dbReference type="RefSeq" id="WP_186506981.1">
    <property type="nucleotide sequence ID" value="NZ_JACNEP010000007.1"/>
</dbReference>
<dbReference type="AlphaFoldDB" id="A0A8J6LZ61"/>
<evidence type="ECO:0000313" key="1">
    <source>
        <dbReference type="EMBL" id="MBC3766464.1"/>
    </source>
</evidence>
<dbReference type="Proteomes" id="UP000601768">
    <property type="component" value="Unassembled WGS sequence"/>
</dbReference>
<dbReference type="EMBL" id="JACNEP010000007">
    <property type="protein sequence ID" value="MBC3766464.1"/>
    <property type="molecule type" value="Genomic_DNA"/>
</dbReference>
<proteinExistence type="predicted"/>
<evidence type="ECO:0000313" key="2">
    <source>
        <dbReference type="Proteomes" id="UP000601768"/>
    </source>
</evidence>
<protein>
    <submittedName>
        <fullName evidence="1">Uncharacterized protein</fullName>
    </submittedName>
</protein>
<keyword evidence="2" id="KW-1185">Reference proteome</keyword>
<comment type="caution">
    <text evidence="1">The sequence shown here is derived from an EMBL/GenBank/DDBJ whole genome shotgun (WGS) entry which is preliminary data.</text>
</comment>
<reference evidence="1" key="1">
    <citation type="journal article" date="2018" name="Int. J. Syst. Evol. Microbiol.">
        <title>Neptunicella marina gen. nov., sp. nov., isolated from surface seawater.</title>
        <authorList>
            <person name="Liu X."/>
            <person name="Lai Q."/>
            <person name="Du Y."/>
            <person name="Zhang X."/>
            <person name="Liu Z."/>
            <person name="Sun F."/>
            <person name="Shao Z."/>
        </authorList>
    </citation>
    <scope>NUCLEOTIDE SEQUENCE</scope>
    <source>
        <strain evidence="1">S27-2</strain>
    </source>
</reference>